<evidence type="ECO:0000256" key="6">
    <source>
        <dbReference type="ARBA" id="ARBA00022842"/>
    </source>
</evidence>
<protein>
    <recommendedName>
        <fullName evidence="4 8">Probable 2-phosphosulfolactate phosphatase</fullName>
        <ecNumber evidence="3 8">3.1.3.71</ecNumber>
    </recommendedName>
</protein>
<dbReference type="KEGG" id="sgy:Sgly_0670"/>
<organism evidence="9 10">
    <name type="scientific">Syntrophobotulus glycolicus (strain DSM 8271 / FlGlyR)</name>
    <dbReference type="NCBI Taxonomy" id="645991"/>
    <lineage>
        <taxon>Bacteria</taxon>
        <taxon>Bacillati</taxon>
        <taxon>Bacillota</taxon>
        <taxon>Clostridia</taxon>
        <taxon>Eubacteriales</taxon>
        <taxon>Desulfitobacteriaceae</taxon>
        <taxon>Syntrophobotulus</taxon>
    </lineage>
</organism>
<evidence type="ECO:0000256" key="1">
    <source>
        <dbReference type="ARBA" id="ARBA00001946"/>
    </source>
</evidence>
<dbReference type="PANTHER" id="PTHR37311:SF1">
    <property type="entry name" value="2-PHOSPHOSULFOLACTATE PHOSPHATASE-RELATED"/>
    <property type="match status" value="1"/>
</dbReference>
<keyword evidence="6 8" id="KW-0460">Magnesium</keyword>
<dbReference type="InterPro" id="IPR005238">
    <property type="entry name" value="ComB-like"/>
</dbReference>
<dbReference type="STRING" id="645991.Sgly_0670"/>
<evidence type="ECO:0000256" key="4">
    <source>
        <dbReference type="ARBA" id="ARBA00021948"/>
    </source>
</evidence>
<dbReference type="PANTHER" id="PTHR37311">
    <property type="entry name" value="2-PHOSPHOSULFOLACTATE PHOSPHATASE-RELATED"/>
    <property type="match status" value="1"/>
</dbReference>
<evidence type="ECO:0000313" key="9">
    <source>
        <dbReference type="EMBL" id="ADY55032.1"/>
    </source>
</evidence>
<dbReference type="Gene3D" id="3.90.1560.10">
    <property type="entry name" value="ComB-like"/>
    <property type="match status" value="1"/>
</dbReference>
<dbReference type="HAMAP" id="MF_00490">
    <property type="entry name" value="ComB"/>
    <property type="match status" value="1"/>
</dbReference>
<dbReference type="HOGENOM" id="CLU_070028_0_0_9"/>
<accession>F0T021</accession>
<name>F0T021_SYNGF</name>
<comment type="catalytic activity">
    <reaction evidence="7 8">
        <text>(2R)-O-phospho-3-sulfolactate + H2O = (2R)-3-sulfolactate + phosphate</text>
        <dbReference type="Rhea" id="RHEA:23416"/>
        <dbReference type="ChEBI" id="CHEBI:15377"/>
        <dbReference type="ChEBI" id="CHEBI:15597"/>
        <dbReference type="ChEBI" id="CHEBI:43474"/>
        <dbReference type="ChEBI" id="CHEBI:58738"/>
        <dbReference type="EC" id="3.1.3.71"/>
    </reaction>
</comment>
<dbReference type="eggNOG" id="COG2045">
    <property type="taxonomic scope" value="Bacteria"/>
</dbReference>
<dbReference type="EC" id="3.1.3.71" evidence="3 8"/>
<dbReference type="AlphaFoldDB" id="F0T021"/>
<evidence type="ECO:0000256" key="8">
    <source>
        <dbReference type="HAMAP-Rule" id="MF_00490"/>
    </source>
</evidence>
<dbReference type="OrthoDB" id="4913at2"/>
<dbReference type="Proteomes" id="UP000007488">
    <property type="component" value="Chromosome"/>
</dbReference>
<evidence type="ECO:0000256" key="2">
    <source>
        <dbReference type="ARBA" id="ARBA00009997"/>
    </source>
</evidence>
<dbReference type="Pfam" id="PF04029">
    <property type="entry name" value="2-ph_phosp"/>
    <property type="match status" value="1"/>
</dbReference>
<reference evidence="9 10" key="1">
    <citation type="journal article" date="2011" name="Stand. Genomic Sci.">
        <title>Complete genome sequence of Syntrophobotulus glycolicus type strain (FlGlyR).</title>
        <authorList>
            <person name="Han C."/>
            <person name="Mwirichia R."/>
            <person name="Chertkov O."/>
            <person name="Held B."/>
            <person name="Lapidus A."/>
            <person name="Nolan M."/>
            <person name="Lucas S."/>
            <person name="Hammon N."/>
            <person name="Deshpande S."/>
            <person name="Cheng J.F."/>
            <person name="Tapia R."/>
            <person name="Goodwin L."/>
            <person name="Pitluck S."/>
            <person name="Huntemann M."/>
            <person name="Liolios K."/>
            <person name="Ivanova N."/>
            <person name="Pagani I."/>
            <person name="Mavromatis K."/>
            <person name="Ovchinikova G."/>
            <person name="Pati A."/>
            <person name="Chen A."/>
            <person name="Palaniappan K."/>
            <person name="Land M."/>
            <person name="Hauser L."/>
            <person name="Brambilla E.M."/>
            <person name="Rohde M."/>
            <person name="Spring S."/>
            <person name="Sikorski J."/>
            <person name="Goker M."/>
            <person name="Woyke T."/>
            <person name="Bristow J."/>
            <person name="Eisen J.A."/>
            <person name="Markowitz V."/>
            <person name="Hugenholtz P."/>
            <person name="Kyrpides N.C."/>
            <person name="Klenk H.P."/>
            <person name="Detter J.C."/>
        </authorList>
    </citation>
    <scope>NUCLEOTIDE SEQUENCE [LARGE SCALE GENOMIC DNA]</scope>
    <source>
        <strain evidence="10">DSM 8271 / FlGlyR</strain>
    </source>
</reference>
<dbReference type="EMBL" id="CP002547">
    <property type="protein sequence ID" value="ADY55032.1"/>
    <property type="molecule type" value="Genomic_DNA"/>
</dbReference>
<gene>
    <name evidence="8" type="primary">comB</name>
    <name evidence="9" type="ordered locus">Sgly_0670</name>
</gene>
<dbReference type="SUPFAM" id="SSF142823">
    <property type="entry name" value="ComB-like"/>
    <property type="match status" value="1"/>
</dbReference>
<dbReference type="GO" id="GO:0000287">
    <property type="term" value="F:magnesium ion binding"/>
    <property type="evidence" value="ECO:0007669"/>
    <property type="project" value="UniProtKB-UniRule"/>
</dbReference>
<comment type="similarity">
    <text evidence="2 8">Belongs to the ComB family.</text>
</comment>
<dbReference type="GO" id="GO:0050532">
    <property type="term" value="F:2-phosphosulfolactate phosphatase activity"/>
    <property type="evidence" value="ECO:0007669"/>
    <property type="project" value="UniProtKB-UniRule"/>
</dbReference>
<dbReference type="InterPro" id="IPR036702">
    <property type="entry name" value="ComB-like_sf"/>
</dbReference>
<comment type="cofactor">
    <cofactor evidence="1 8">
        <name>Mg(2+)</name>
        <dbReference type="ChEBI" id="CHEBI:18420"/>
    </cofactor>
</comment>
<evidence type="ECO:0000313" key="10">
    <source>
        <dbReference type="Proteomes" id="UP000007488"/>
    </source>
</evidence>
<evidence type="ECO:0000256" key="7">
    <source>
        <dbReference type="ARBA" id="ARBA00033711"/>
    </source>
</evidence>
<keyword evidence="10" id="KW-1185">Reference proteome</keyword>
<keyword evidence="5 8" id="KW-0378">Hydrolase</keyword>
<evidence type="ECO:0000256" key="3">
    <source>
        <dbReference type="ARBA" id="ARBA00012953"/>
    </source>
</evidence>
<proteinExistence type="inferred from homology"/>
<dbReference type="GO" id="GO:0050545">
    <property type="term" value="F:sulfopyruvate decarboxylase activity"/>
    <property type="evidence" value="ECO:0007669"/>
    <property type="project" value="TreeGrafter"/>
</dbReference>
<reference evidence="10" key="2">
    <citation type="submission" date="2011-02" db="EMBL/GenBank/DDBJ databases">
        <title>The complete genome of Syntrophobotulus glycolicus DSM 8271.</title>
        <authorList>
            <person name="Lucas S."/>
            <person name="Copeland A."/>
            <person name="Lapidus A."/>
            <person name="Bruce D."/>
            <person name="Goodwin L."/>
            <person name="Pitluck S."/>
            <person name="Kyrpides N."/>
            <person name="Mavromatis K."/>
            <person name="Pagani I."/>
            <person name="Ivanova N."/>
            <person name="Mikhailova N."/>
            <person name="Chertkov O."/>
            <person name="Held B."/>
            <person name="Detter J.C."/>
            <person name="Tapia R."/>
            <person name="Han C."/>
            <person name="Land M."/>
            <person name="Hauser L."/>
            <person name="Markowitz V."/>
            <person name="Cheng J.-F."/>
            <person name="Hugenholtz P."/>
            <person name="Woyke T."/>
            <person name="Wu D."/>
            <person name="Spring S."/>
            <person name="Schroeder M."/>
            <person name="Brambilla E."/>
            <person name="Klenk H.-P."/>
            <person name="Eisen J.A."/>
        </authorList>
    </citation>
    <scope>NUCLEOTIDE SEQUENCE [LARGE SCALE GENOMIC DNA]</scope>
    <source>
        <strain evidence="10">DSM 8271 / FlGlyR</strain>
    </source>
</reference>
<dbReference type="FunFam" id="3.90.1560.10:FF:000001">
    <property type="entry name" value="Probable 2-phosphosulfolactate phosphatase"/>
    <property type="match status" value="1"/>
</dbReference>
<dbReference type="RefSeq" id="WP_013623903.1">
    <property type="nucleotide sequence ID" value="NC_015172.1"/>
</dbReference>
<evidence type="ECO:0000256" key="5">
    <source>
        <dbReference type="ARBA" id="ARBA00022801"/>
    </source>
</evidence>
<sequence>MYIEVIPSAQSHYQGSLENKIAIVIDVFRATSTMATALANGAAALIPAASVEEALARKRENPEALLGGERQAVLIEGFDLGNSPDEYTVEKVKGKKVIITTTNGTMAIKAAAPAEKVRMLSFLNMDSVVRKVDQEIRECPGIDGIIIVCSGTEERFDLPDTLCAGMFIEQFGRGINVNDLGLAAQMLYNSSKPNLLETLKNTEHGQVLITLGFQKDVEYCSAVNRLSVVPVLRNGEIVWREDR</sequence>